<keyword evidence="2" id="KW-0813">Transport</keyword>
<dbReference type="PROSITE" id="PS50929">
    <property type="entry name" value="ABC_TM1F"/>
    <property type="match status" value="1"/>
</dbReference>
<evidence type="ECO:0000256" key="8">
    <source>
        <dbReference type="ARBA" id="ARBA00023136"/>
    </source>
</evidence>
<keyword evidence="3" id="KW-1003">Cell membrane</keyword>
<evidence type="ECO:0000256" key="6">
    <source>
        <dbReference type="ARBA" id="ARBA00022840"/>
    </source>
</evidence>
<dbReference type="OrthoDB" id="5288404at2"/>
<dbReference type="Proteomes" id="UP000249725">
    <property type="component" value="Unassembled WGS sequence"/>
</dbReference>
<feature type="domain" description="ABC transporter" evidence="10">
    <location>
        <begin position="347"/>
        <end position="582"/>
    </location>
</feature>
<dbReference type="SUPFAM" id="SSF52540">
    <property type="entry name" value="P-loop containing nucleoside triphosphate hydrolases"/>
    <property type="match status" value="1"/>
</dbReference>
<dbReference type="GO" id="GO:0016887">
    <property type="term" value="F:ATP hydrolysis activity"/>
    <property type="evidence" value="ECO:0007669"/>
    <property type="project" value="InterPro"/>
</dbReference>
<dbReference type="InterPro" id="IPR039421">
    <property type="entry name" value="Type_1_exporter"/>
</dbReference>
<evidence type="ECO:0000259" key="11">
    <source>
        <dbReference type="PROSITE" id="PS50929"/>
    </source>
</evidence>
<dbReference type="Gene3D" id="1.20.1560.10">
    <property type="entry name" value="ABC transporter type 1, transmembrane domain"/>
    <property type="match status" value="1"/>
</dbReference>
<evidence type="ECO:0000256" key="3">
    <source>
        <dbReference type="ARBA" id="ARBA00022475"/>
    </source>
</evidence>
<sequence>MSERETPELSARAVIGRVARAYMAPRWKGWVTALIAGICVAYTSAELIRILEPAVNDLMVNHKPGALIALPLIIGALAIGRAVAQVIQASLVNRIGNGVVGDIQVQLFGKLVRADLARLRSQHSGAYVSSVLYDAGLIREAATSGVINYTQHALTVIGAITVMVSNDRLLSLVLVAAVPGVNAIMRRFSKRTTKAAKGAMAETSALSTAIMESLDGVRVVKIENREGYEEARVAEVVGRRQRFLVKGANARARAAPATELLMTLITAAVIAYAGWRSQSGQMTVGAFVAFIGALGLASQSLRQLANLQTVFAEGLSAARRLFEALDVEPEVRERPGAQPLPRGETTIRFEEVGFAYGGSEEPVLAGISFEAHRGETIALVGPSGGGKSTILNLIPRFYDPTEGAVRVDGFDVRDVTLPSLRAQIALVTQEPFLFDDTIAANIAYARPDATQAQIEQAASAAAAHDFISGLPNGYQTRVGEAGARLSGGQRQRIAIARAFLKDAPILLLDEATSALDTESEAQVQAALKRLMAGRTTILIAHRLSTVRGADRIYVIDKGRIVERGDHTSLINQRGLYARLAQSQDLEAESAA</sequence>
<protein>
    <submittedName>
        <fullName evidence="12">ABC transporter ATP-binding protein</fullName>
    </submittedName>
</protein>
<dbReference type="GO" id="GO:0015421">
    <property type="term" value="F:ABC-type oligopeptide transporter activity"/>
    <property type="evidence" value="ECO:0007669"/>
    <property type="project" value="TreeGrafter"/>
</dbReference>
<accession>A0A328ATF7</accession>
<comment type="subcellular location">
    <subcellularLocation>
        <location evidence="1">Cell membrane</location>
        <topology evidence="1">Multi-pass membrane protein</topology>
    </subcellularLocation>
</comment>
<evidence type="ECO:0000256" key="4">
    <source>
        <dbReference type="ARBA" id="ARBA00022692"/>
    </source>
</evidence>
<reference evidence="13" key="1">
    <citation type="submission" date="2018-05" db="EMBL/GenBank/DDBJ databases">
        <authorList>
            <person name="Li X."/>
        </authorList>
    </citation>
    <scope>NUCLEOTIDE SEQUENCE [LARGE SCALE GENOMIC DNA]</scope>
    <source>
        <strain evidence="13">YIM 73061</strain>
    </source>
</reference>
<dbReference type="Pfam" id="PF00664">
    <property type="entry name" value="ABC_membrane"/>
    <property type="match status" value="1"/>
</dbReference>
<organism evidence="12 13">
    <name type="scientific">Phenylobacterium deserti</name>
    <dbReference type="NCBI Taxonomy" id="1914756"/>
    <lineage>
        <taxon>Bacteria</taxon>
        <taxon>Pseudomonadati</taxon>
        <taxon>Pseudomonadota</taxon>
        <taxon>Alphaproteobacteria</taxon>
        <taxon>Caulobacterales</taxon>
        <taxon>Caulobacteraceae</taxon>
        <taxon>Phenylobacterium</taxon>
    </lineage>
</organism>
<keyword evidence="8 9" id="KW-0472">Membrane</keyword>
<proteinExistence type="predicted"/>
<keyword evidence="4 9" id="KW-0812">Transmembrane</keyword>
<dbReference type="PROSITE" id="PS50893">
    <property type="entry name" value="ABC_TRANSPORTER_2"/>
    <property type="match status" value="1"/>
</dbReference>
<dbReference type="AlphaFoldDB" id="A0A328ATF7"/>
<comment type="caution">
    <text evidence="12">The sequence shown here is derived from an EMBL/GenBank/DDBJ whole genome shotgun (WGS) entry which is preliminary data.</text>
</comment>
<dbReference type="GO" id="GO:0005524">
    <property type="term" value="F:ATP binding"/>
    <property type="evidence" value="ECO:0007669"/>
    <property type="project" value="UniProtKB-KW"/>
</dbReference>
<dbReference type="InterPro" id="IPR011527">
    <property type="entry name" value="ABC1_TM_dom"/>
</dbReference>
<name>A0A328ATF7_9CAUL</name>
<dbReference type="Pfam" id="PF00005">
    <property type="entry name" value="ABC_tran"/>
    <property type="match status" value="1"/>
</dbReference>
<keyword evidence="5" id="KW-0547">Nucleotide-binding</keyword>
<dbReference type="SUPFAM" id="SSF90123">
    <property type="entry name" value="ABC transporter transmembrane region"/>
    <property type="match status" value="1"/>
</dbReference>
<dbReference type="EMBL" id="QFYR01000001">
    <property type="protein sequence ID" value="RAK57887.1"/>
    <property type="molecule type" value="Genomic_DNA"/>
</dbReference>
<keyword evidence="6 12" id="KW-0067">ATP-binding</keyword>
<dbReference type="InterPro" id="IPR036640">
    <property type="entry name" value="ABC1_TM_sf"/>
</dbReference>
<evidence type="ECO:0000256" key="5">
    <source>
        <dbReference type="ARBA" id="ARBA00022741"/>
    </source>
</evidence>
<dbReference type="InterPro" id="IPR003439">
    <property type="entry name" value="ABC_transporter-like_ATP-bd"/>
</dbReference>
<evidence type="ECO:0000256" key="2">
    <source>
        <dbReference type="ARBA" id="ARBA00022448"/>
    </source>
</evidence>
<evidence type="ECO:0000313" key="12">
    <source>
        <dbReference type="EMBL" id="RAK57887.1"/>
    </source>
</evidence>
<dbReference type="InterPro" id="IPR003593">
    <property type="entry name" value="AAA+_ATPase"/>
</dbReference>
<keyword evidence="7 9" id="KW-1133">Transmembrane helix</keyword>
<keyword evidence="13" id="KW-1185">Reference proteome</keyword>
<evidence type="ECO:0000256" key="7">
    <source>
        <dbReference type="ARBA" id="ARBA00022989"/>
    </source>
</evidence>
<evidence type="ECO:0000313" key="13">
    <source>
        <dbReference type="Proteomes" id="UP000249725"/>
    </source>
</evidence>
<dbReference type="PANTHER" id="PTHR43394">
    <property type="entry name" value="ATP-DEPENDENT PERMEASE MDL1, MITOCHONDRIAL"/>
    <property type="match status" value="1"/>
</dbReference>
<evidence type="ECO:0000256" key="9">
    <source>
        <dbReference type="SAM" id="Phobius"/>
    </source>
</evidence>
<dbReference type="InterPro" id="IPR017871">
    <property type="entry name" value="ABC_transporter-like_CS"/>
</dbReference>
<dbReference type="FunFam" id="3.40.50.300:FF:000221">
    <property type="entry name" value="Multidrug ABC transporter ATP-binding protein"/>
    <property type="match status" value="1"/>
</dbReference>
<dbReference type="Gene3D" id="3.40.50.300">
    <property type="entry name" value="P-loop containing nucleotide triphosphate hydrolases"/>
    <property type="match status" value="1"/>
</dbReference>
<evidence type="ECO:0000259" key="10">
    <source>
        <dbReference type="PROSITE" id="PS50893"/>
    </source>
</evidence>
<dbReference type="CDD" id="cd18552">
    <property type="entry name" value="ABC_6TM_MsbA_like"/>
    <property type="match status" value="1"/>
</dbReference>
<dbReference type="PROSITE" id="PS00211">
    <property type="entry name" value="ABC_TRANSPORTER_1"/>
    <property type="match status" value="1"/>
</dbReference>
<dbReference type="InterPro" id="IPR027417">
    <property type="entry name" value="P-loop_NTPase"/>
</dbReference>
<feature type="domain" description="ABC transmembrane type-1" evidence="11">
    <location>
        <begin position="31"/>
        <end position="313"/>
    </location>
</feature>
<dbReference type="SMART" id="SM00382">
    <property type="entry name" value="AAA"/>
    <property type="match status" value="1"/>
</dbReference>
<dbReference type="PANTHER" id="PTHR43394:SF1">
    <property type="entry name" value="ATP-BINDING CASSETTE SUB-FAMILY B MEMBER 10, MITOCHONDRIAL"/>
    <property type="match status" value="1"/>
</dbReference>
<feature type="transmembrane region" description="Helical" evidence="9">
    <location>
        <begin position="27"/>
        <end position="45"/>
    </location>
</feature>
<dbReference type="GO" id="GO:0005886">
    <property type="term" value="C:plasma membrane"/>
    <property type="evidence" value="ECO:0007669"/>
    <property type="project" value="UniProtKB-SubCell"/>
</dbReference>
<feature type="transmembrane region" description="Helical" evidence="9">
    <location>
        <begin position="169"/>
        <end position="185"/>
    </location>
</feature>
<evidence type="ECO:0000256" key="1">
    <source>
        <dbReference type="ARBA" id="ARBA00004651"/>
    </source>
</evidence>
<dbReference type="RefSeq" id="WP_111514337.1">
    <property type="nucleotide sequence ID" value="NZ_QFYR01000001.1"/>
</dbReference>
<gene>
    <name evidence="12" type="ORF">DJ018_08255</name>
</gene>
<feature type="transmembrane region" description="Helical" evidence="9">
    <location>
        <begin position="65"/>
        <end position="84"/>
    </location>
</feature>